<dbReference type="PATRIC" id="fig|1666911.3.peg.2328"/>
<comment type="caution">
    <text evidence="2">The sequence shown here is derived from an EMBL/GenBank/DDBJ whole genome shotgun (WGS) entry which is preliminary data.</text>
</comment>
<dbReference type="Gene3D" id="3.90.1580.10">
    <property type="entry name" value="paralog of FGE (formylglycine-generating enzyme)"/>
    <property type="match status" value="1"/>
</dbReference>
<dbReference type="InterPro" id="IPR005532">
    <property type="entry name" value="SUMF_dom"/>
</dbReference>
<dbReference type="Proteomes" id="UP000050465">
    <property type="component" value="Unassembled WGS sequence"/>
</dbReference>
<dbReference type="STRING" id="1666911.HLUCCA11_19860"/>
<name>A0A0N8KM83_9CYAN</name>
<gene>
    <name evidence="2" type="ORF">HLUCCA11_19860</name>
</gene>
<organism evidence="2 3">
    <name type="scientific">Phormidesmis priestleyi Ana</name>
    <dbReference type="NCBI Taxonomy" id="1666911"/>
    <lineage>
        <taxon>Bacteria</taxon>
        <taxon>Bacillati</taxon>
        <taxon>Cyanobacteriota</taxon>
        <taxon>Cyanophyceae</taxon>
        <taxon>Leptolyngbyales</taxon>
        <taxon>Leptolyngbyaceae</taxon>
        <taxon>Phormidesmis</taxon>
    </lineage>
</organism>
<accession>A0A0N8KM83</accession>
<feature type="domain" description="Sulfatase-modifying factor enzyme-like" evidence="1">
    <location>
        <begin position="84"/>
        <end position="319"/>
    </location>
</feature>
<dbReference type="GO" id="GO:0120147">
    <property type="term" value="F:formylglycine-generating oxidase activity"/>
    <property type="evidence" value="ECO:0007669"/>
    <property type="project" value="TreeGrafter"/>
</dbReference>
<evidence type="ECO:0000313" key="3">
    <source>
        <dbReference type="Proteomes" id="UP000050465"/>
    </source>
</evidence>
<evidence type="ECO:0000259" key="1">
    <source>
        <dbReference type="Pfam" id="PF03781"/>
    </source>
</evidence>
<dbReference type="PANTHER" id="PTHR23150">
    <property type="entry name" value="SULFATASE MODIFYING FACTOR 1, 2"/>
    <property type="match status" value="1"/>
</dbReference>
<protein>
    <recommendedName>
        <fullName evidence="1">Sulfatase-modifying factor enzyme-like domain-containing protein</fullName>
    </recommendedName>
</protein>
<dbReference type="SUPFAM" id="SSF56436">
    <property type="entry name" value="C-type lectin-like"/>
    <property type="match status" value="1"/>
</dbReference>
<evidence type="ECO:0000313" key="2">
    <source>
        <dbReference type="EMBL" id="KPQ33018.1"/>
    </source>
</evidence>
<dbReference type="InterPro" id="IPR051043">
    <property type="entry name" value="Sulfatase_Mod_Factor_Kinase"/>
</dbReference>
<dbReference type="Pfam" id="PF03781">
    <property type="entry name" value="FGE-sulfatase"/>
    <property type="match status" value="1"/>
</dbReference>
<reference evidence="2 3" key="1">
    <citation type="submission" date="2015-09" db="EMBL/GenBank/DDBJ databases">
        <title>Identification and resolution of microdiversity through metagenomic sequencing of parallel consortia.</title>
        <authorList>
            <person name="Nelson W.C."/>
            <person name="Romine M.F."/>
            <person name="Lindemann S.R."/>
        </authorList>
    </citation>
    <scope>NUCLEOTIDE SEQUENCE [LARGE SCALE GENOMIC DNA]</scope>
    <source>
        <strain evidence="2">Ana</strain>
    </source>
</reference>
<sequence>MPELVGGISIRCALKSSDFPCDVRPCPSIRKPNRVRELGRATEEFSDPSPLLLPMTTFIVDRIRTTVECFTEPLEDLGNAIPLDMVLVPSGSFEIGSPEDEPERDKYEGPQRTVALPSFFMGRYPITQAQWRAVAKLKQVDIELDPDPSNFKGDNRPVEQVSWGDAVEFCKRLHETTKRPYRLPSEAEWEYACRAGTTTPFAFGKMLTTEVANYDGSQTYNDGPEGEYRKETTPVDYFDVANAFGLCDMHGNVLEWCADHWHANYAGAPIDGSVWVTDNQAADRVIRGGSWFSFSRLCRSAIRFSDRPNIRSDKVGFRVSCLAPRTLQPPAS</sequence>
<dbReference type="InterPro" id="IPR042095">
    <property type="entry name" value="SUMF_sf"/>
</dbReference>
<dbReference type="EMBL" id="LJZR01000040">
    <property type="protein sequence ID" value="KPQ33018.1"/>
    <property type="molecule type" value="Genomic_DNA"/>
</dbReference>
<proteinExistence type="predicted"/>
<dbReference type="InterPro" id="IPR016187">
    <property type="entry name" value="CTDL_fold"/>
</dbReference>
<dbReference type="PANTHER" id="PTHR23150:SF19">
    <property type="entry name" value="FORMYLGLYCINE-GENERATING ENZYME"/>
    <property type="match status" value="1"/>
</dbReference>
<dbReference type="AlphaFoldDB" id="A0A0N8KM83"/>